<dbReference type="PANTHER" id="PTHR10037:SF62">
    <property type="entry name" value="SODIUM CHANNEL PROTEIN 60E"/>
    <property type="match status" value="1"/>
</dbReference>
<keyword evidence="9" id="KW-1185">Reference proteome</keyword>
<reference evidence="8 9" key="1">
    <citation type="submission" date="2024-02" db="EMBL/GenBank/DDBJ databases">
        <authorList>
            <person name="Chen Y."/>
            <person name="Shah S."/>
            <person name="Dougan E. K."/>
            <person name="Thang M."/>
            <person name="Chan C."/>
        </authorList>
    </citation>
    <scope>NUCLEOTIDE SEQUENCE [LARGE SCALE GENOMIC DNA]</scope>
</reference>
<dbReference type="Gene3D" id="1.10.287.70">
    <property type="match status" value="1"/>
</dbReference>
<feature type="region of interest" description="Disordered" evidence="5">
    <location>
        <begin position="1"/>
        <end position="45"/>
    </location>
</feature>
<evidence type="ECO:0000256" key="4">
    <source>
        <dbReference type="ARBA" id="ARBA00023136"/>
    </source>
</evidence>
<comment type="subcellular location">
    <subcellularLocation>
        <location evidence="1">Membrane</location>
        <topology evidence="1">Multi-pass membrane protein</topology>
    </subcellularLocation>
</comment>
<keyword evidence="2 6" id="KW-0812">Transmembrane</keyword>
<dbReference type="PANTHER" id="PTHR10037">
    <property type="entry name" value="VOLTAGE-GATED CATION CHANNEL CALCIUM AND SODIUM"/>
    <property type="match status" value="1"/>
</dbReference>
<evidence type="ECO:0000256" key="6">
    <source>
        <dbReference type="SAM" id="Phobius"/>
    </source>
</evidence>
<dbReference type="Proteomes" id="UP001642464">
    <property type="component" value="Unassembled WGS sequence"/>
</dbReference>
<keyword evidence="4 6" id="KW-0472">Membrane</keyword>
<comment type="caution">
    <text evidence="8">The sequence shown here is derived from an EMBL/GenBank/DDBJ whole genome shotgun (WGS) entry which is preliminary data.</text>
</comment>
<dbReference type="PROSITE" id="PS50222">
    <property type="entry name" value="EF_HAND_2"/>
    <property type="match status" value="1"/>
</dbReference>
<dbReference type="Gene3D" id="1.20.120.350">
    <property type="entry name" value="Voltage-gated potassium channels. Chain C"/>
    <property type="match status" value="1"/>
</dbReference>
<sequence length="468" mass="51580">MESKHLPGSVSHPGARAVTQYSTNRGGQGGQRPAHEPELGADPDHSTWRRGPACGAFDGHAGGNMPETLWRRHCSLISFWCSSFSTCLGGHVDVSSHVGLSDVPSWMQTANTAIVGVFLLELLLKFIALGCTEFWCAKDSSWNLFDFVIIAISVADVALDILATSLTPDVNTGHLRLIRSIRLARALRSMRSWQYIGGLRTLALSIVSTLGSLFWTLMLLLIIFYSFGVVLTQMVVEHCRYMNIEVTGDNNAIPVCPDDLKKYWSSVPTSMLTLFMSITGGLDWEAPVRPLWGVSRLAVVLVLIFVAITVFAILNAPVMYGNTAIESAASDKEVASMRQVQSKAKQVDTLRGIFQELDRGKTNELSIEDIHQGIEEGELSNFLESIGISTGDVWTLFMLLDSDQQGCIDLEEFVNGCMQLHGPAKSMQMAKMSFENKITRQSIKQLSKEVRTLRQCLTALLSPSKELF</sequence>
<keyword evidence="3 6" id="KW-1133">Transmembrane helix</keyword>
<evidence type="ECO:0000256" key="2">
    <source>
        <dbReference type="ARBA" id="ARBA00022692"/>
    </source>
</evidence>
<evidence type="ECO:0000256" key="3">
    <source>
        <dbReference type="ARBA" id="ARBA00022989"/>
    </source>
</evidence>
<dbReference type="InterPro" id="IPR011992">
    <property type="entry name" value="EF-hand-dom_pair"/>
</dbReference>
<dbReference type="Gene3D" id="1.10.238.10">
    <property type="entry name" value="EF-hand"/>
    <property type="match status" value="1"/>
</dbReference>
<evidence type="ECO:0000313" key="9">
    <source>
        <dbReference type="Proteomes" id="UP001642464"/>
    </source>
</evidence>
<accession>A0ABP0IQK9</accession>
<feature type="transmembrane region" description="Helical" evidence="6">
    <location>
        <begin position="213"/>
        <end position="236"/>
    </location>
</feature>
<dbReference type="SUPFAM" id="SSF47473">
    <property type="entry name" value="EF-hand"/>
    <property type="match status" value="1"/>
</dbReference>
<name>A0ABP0IQK9_9DINO</name>
<dbReference type="InterPro" id="IPR027359">
    <property type="entry name" value="Volt_channel_dom_sf"/>
</dbReference>
<dbReference type="SUPFAM" id="SSF81324">
    <property type="entry name" value="Voltage-gated potassium channels"/>
    <property type="match status" value="1"/>
</dbReference>
<feature type="compositionally biased region" description="Basic and acidic residues" evidence="5">
    <location>
        <begin position="33"/>
        <end position="45"/>
    </location>
</feature>
<dbReference type="EMBL" id="CAXAMM010004470">
    <property type="protein sequence ID" value="CAK9003714.1"/>
    <property type="molecule type" value="Genomic_DNA"/>
</dbReference>
<dbReference type="InterPro" id="IPR002048">
    <property type="entry name" value="EF_hand_dom"/>
</dbReference>
<dbReference type="InterPro" id="IPR043203">
    <property type="entry name" value="VGCC_Ca_Na"/>
</dbReference>
<protein>
    <submittedName>
        <fullName evidence="8">L type</fullName>
    </submittedName>
</protein>
<dbReference type="InterPro" id="IPR005821">
    <property type="entry name" value="Ion_trans_dom"/>
</dbReference>
<feature type="transmembrane region" description="Helical" evidence="6">
    <location>
        <begin position="112"/>
        <end position="132"/>
    </location>
</feature>
<gene>
    <name evidence="8" type="ORF">SCF082_LOCUS7871</name>
</gene>
<dbReference type="Pfam" id="PF00520">
    <property type="entry name" value="Ion_trans"/>
    <property type="match status" value="1"/>
</dbReference>
<evidence type="ECO:0000256" key="5">
    <source>
        <dbReference type="SAM" id="MobiDB-lite"/>
    </source>
</evidence>
<feature type="domain" description="EF-hand" evidence="7">
    <location>
        <begin position="388"/>
        <end position="423"/>
    </location>
</feature>
<evidence type="ECO:0000256" key="1">
    <source>
        <dbReference type="ARBA" id="ARBA00004141"/>
    </source>
</evidence>
<proteinExistence type="predicted"/>
<feature type="transmembrane region" description="Helical" evidence="6">
    <location>
        <begin position="144"/>
        <end position="166"/>
    </location>
</feature>
<organism evidence="8 9">
    <name type="scientific">Durusdinium trenchii</name>
    <dbReference type="NCBI Taxonomy" id="1381693"/>
    <lineage>
        <taxon>Eukaryota</taxon>
        <taxon>Sar</taxon>
        <taxon>Alveolata</taxon>
        <taxon>Dinophyceae</taxon>
        <taxon>Suessiales</taxon>
        <taxon>Symbiodiniaceae</taxon>
        <taxon>Durusdinium</taxon>
    </lineage>
</organism>
<evidence type="ECO:0000259" key="7">
    <source>
        <dbReference type="PROSITE" id="PS50222"/>
    </source>
</evidence>
<feature type="transmembrane region" description="Helical" evidence="6">
    <location>
        <begin position="294"/>
        <end position="314"/>
    </location>
</feature>
<feature type="transmembrane region" description="Helical" evidence="6">
    <location>
        <begin position="263"/>
        <end position="282"/>
    </location>
</feature>
<evidence type="ECO:0000313" key="8">
    <source>
        <dbReference type="EMBL" id="CAK9003714.1"/>
    </source>
</evidence>